<reference evidence="1" key="1">
    <citation type="submission" date="2018-05" db="EMBL/GenBank/DDBJ databases">
        <authorList>
            <person name="Lanie J.A."/>
            <person name="Ng W.-L."/>
            <person name="Kazmierczak K.M."/>
            <person name="Andrzejewski T.M."/>
            <person name="Davidsen T.M."/>
            <person name="Wayne K.J."/>
            <person name="Tettelin H."/>
            <person name="Glass J.I."/>
            <person name="Rusch D."/>
            <person name="Podicherti R."/>
            <person name="Tsui H.-C.T."/>
            <person name="Winkler M.E."/>
        </authorList>
    </citation>
    <scope>NUCLEOTIDE SEQUENCE</scope>
</reference>
<organism evidence="1">
    <name type="scientific">marine metagenome</name>
    <dbReference type="NCBI Taxonomy" id="408172"/>
    <lineage>
        <taxon>unclassified sequences</taxon>
        <taxon>metagenomes</taxon>
        <taxon>ecological metagenomes</taxon>
    </lineage>
</organism>
<accession>A0A383BHL8</accession>
<name>A0A383BHL8_9ZZZZ</name>
<protein>
    <recommendedName>
        <fullName evidence="2">Macroglobulin domain-containing protein</fullName>
    </recommendedName>
</protein>
<evidence type="ECO:0000313" key="1">
    <source>
        <dbReference type="EMBL" id="SVE18938.1"/>
    </source>
</evidence>
<sequence length="131" mass="13967">MAEVDDTTSHEVDTSTIRCTLEASPNEVDSGANLTLKGKAACPSVEDLRGQDIQVINQKGALVERSEIIDFDGETNETSEFMVKAPVVPGTYTWVAVCPGCPATGVSESRVPFSFDVKPHDTSLVVWGAPP</sequence>
<gene>
    <name evidence="1" type="ORF">METZ01_LOCUS471792</name>
</gene>
<dbReference type="AlphaFoldDB" id="A0A383BHL8"/>
<proteinExistence type="predicted"/>
<evidence type="ECO:0008006" key="2">
    <source>
        <dbReference type="Google" id="ProtNLM"/>
    </source>
</evidence>
<feature type="non-terminal residue" evidence="1">
    <location>
        <position position="131"/>
    </location>
</feature>
<dbReference type="EMBL" id="UINC01200171">
    <property type="protein sequence ID" value="SVE18938.1"/>
    <property type="molecule type" value="Genomic_DNA"/>
</dbReference>